<dbReference type="Gene3D" id="1.20.1530.20">
    <property type="match status" value="2"/>
</dbReference>
<dbReference type="PANTHER" id="PTHR43562">
    <property type="entry name" value="NAPA-TYPE SODIUM/HYDROGEN ANTIPORTER"/>
    <property type="match status" value="1"/>
</dbReference>
<feature type="transmembrane region" description="Helical" evidence="10">
    <location>
        <begin position="96"/>
        <end position="121"/>
    </location>
</feature>
<dbReference type="GO" id="GO:0006814">
    <property type="term" value="P:sodium ion transport"/>
    <property type="evidence" value="ECO:0007669"/>
    <property type="project" value="UniProtKB-KW"/>
</dbReference>
<dbReference type="Proteomes" id="UP000242519">
    <property type="component" value="Unassembled WGS sequence"/>
</dbReference>
<keyword evidence="2" id="KW-0813">Transport</keyword>
<feature type="transmembrane region" description="Helical" evidence="10">
    <location>
        <begin position="133"/>
        <end position="154"/>
    </location>
</feature>
<feature type="transmembrane region" description="Helical" evidence="10">
    <location>
        <begin position="66"/>
        <end position="84"/>
    </location>
</feature>
<name>A0A218YX55_9HELO</name>
<evidence type="ECO:0000313" key="13">
    <source>
        <dbReference type="Proteomes" id="UP000242519"/>
    </source>
</evidence>
<dbReference type="InParanoid" id="A0A218YX55"/>
<organism evidence="12 13">
    <name type="scientific">Diplocarpon coronariae</name>
    <dbReference type="NCBI Taxonomy" id="2795749"/>
    <lineage>
        <taxon>Eukaryota</taxon>
        <taxon>Fungi</taxon>
        <taxon>Dikarya</taxon>
        <taxon>Ascomycota</taxon>
        <taxon>Pezizomycotina</taxon>
        <taxon>Leotiomycetes</taxon>
        <taxon>Helotiales</taxon>
        <taxon>Drepanopezizaceae</taxon>
        <taxon>Diplocarpon</taxon>
    </lineage>
</organism>
<dbReference type="GO" id="GO:1902600">
    <property type="term" value="P:proton transmembrane transport"/>
    <property type="evidence" value="ECO:0007669"/>
    <property type="project" value="InterPro"/>
</dbReference>
<evidence type="ECO:0000256" key="8">
    <source>
        <dbReference type="ARBA" id="ARBA00023136"/>
    </source>
</evidence>
<comment type="subcellular location">
    <subcellularLocation>
        <location evidence="1">Membrane</location>
        <topology evidence="1">Multi-pass membrane protein</topology>
    </subcellularLocation>
</comment>
<keyword evidence="7" id="KW-0406">Ion transport</keyword>
<evidence type="ECO:0000313" key="12">
    <source>
        <dbReference type="EMBL" id="OWP00258.1"/>
    </source>
</evidence>
<dbReference type="InterPro" id="IPR038770">
    <property type="entry name" value="Na+/solute_symporter_sf"/>
</dbReference>
<proteinExistence type="predicted"/>
<keyword evidence="3" id="KW-0050">Antiport</keyword>
<feature type="transmembrane region" description="Helical" evidence="10">
    <location>
        <begin position="261"/>
        <end position="280"/>
    </location>
</feature>
<evidence type="ECO:0000256" key="1">
    <source>
        <dbReference type="ARBA" id="ARBA00004141"/>
    </source>
</evidence>
<evidence type="ECO:0000256" key="3">
    <source>
        <dbReference type="ARBA" id="ARBA00022449"/>
    </source>
</evidence>
<feature type="transmembrane region" description="Helical" evidence="10">
    <location>
        <begin position="166"/>
        <end position="187"/>
    </location>
</feature>
<keyword evidence="9" id="KW-0739">Sodium transport</keyword>
<keyword evidence="4 10" id="KW-0812">Transmembrane</keyword>
<feature type="transmembrane region" description="Helical" evidence="10">
    <location>
        <begin position="286"/>
        <end position="303"/>
    </location>
</feature>
<feature type="domain" description="Cation/H+ exchanger transmembrane" evidence="11">
    <location>
        <begin position="252"/>
        <end position="488"/>
    </location>
</feature>
<comment type="caution">
    <text evidence="12">The sequence shown here is derived from an EMBL/GenBank/DDBJ whole genome shotgun (WGS) entry which is preliminary data.</text>
</comment>
<dbReference type="InterPro" id="IPR006153">
    <property type="entry name" value="Cation/H_exchanger_TM"/>
</dbReference>
<dbReference type="GO" id="GO:0015297">
    <property type="term" value="F:antiporter activity"/>
    <property type="evidence" value="ECO:0007669"/>
    <property type="project" value="UniProtKB-KW"/>
</dbReference>
<feature type="transmembrane region" description="Helical" evidence="10">
    <location>
        <begin position="464"/>
        <end position="487"/>
    </location>
</feature>
<evidence type="ECO:0000256" key="10">
    <source>
        <dbReference type="SAM" id="Phobius"/>
    </source>
</evidence>
<keyword evidence="13" id="KW-1185">Reference proteome</keyword>
<dbReference type="PANTHER" id="PTHR43562:SF3">
    <property type="entry name" value="SODIUM ION_PROTON EXCHANGER (EUROFUNG)"/>
    <property type="match status" value="1"/>
</dbReference>
<keyword evidence="8 10" id="KW-0472">Membrane</keyword>
<dbReference type="OrthoDB" id="1288932at2759"/>
<evidence type="ECO:0000256" key="5">
    <source>
        <dbReference type="ARBA" id="ARBA00022989"/>
    </source>
</evidence>
<reference evidence="12 13" key="1">
    <citation type="submission" date="2017-04" db="EMBL/GenBank/DDBJ databases">
        <title>Draft genome sequence of Marssonina coronaria NL1: causal agent of apple blotch.</title>
        <authorList>
            <person name="Cheng Q."/>
        </authorList>
    </citation>
    <scope>NUCLEOTIDE SEQUENCE [LARGE SCALE GENOMIC DNA]</scope>
    <source>
        <strain evidence="12 13">NL1</strain>
    </source>
</reference>
<dbReference type="AlphaFoldDB" id="A0A218YX55"/>
<dbReference type="GO" id="GO:0016020">
    <property type="term" value="C:membrane"/>
    <property type="evidence" value="ECO:0007669"/>
    <property type="project" value="UniProtKB-SubCell"/>
</dbReference>
<evidence type="ECO:0000256" key="4">
    <source>
        <dbReference type="ARBA" id="ARBA00022692"/>
    </source>
</evidence>
<feature type="transmembrane region" description="Helical" evidence="10">
    <location>
        <begin position="6"/>
        <end position="27"/>
    </location>
</feature>
<accession>A0A218YX55</accession>
<feature type="transmembrane region" description="Helical" evidence="10">
    <location>
        <begin position="199"/>
        <end position="221"/>
    </location>
</feature>
<feature type="transmembrane region" description="Helical" evidence="10">
    <location>
        <begin position="34"/>
        <end position="54"/>
    </location>
</feature>
<evidence type="ECO:0000256" key="7">
    <source>
        <dbReference type="ARBA" id="ARBA00023065"/>
    </source>
</evidence>
<protein>
    <recommendedName>
        <fullName evidence="11">Cation/H+ exchanger transmembrane domain-containing protein</fullName>
    </recommendedName>
</protein>
<gene>
    <name evidence="12" type="ORF">B2J93_3784</name>
</gene>
<evidence type="ECO:0000259" key="11">
    <source>
        <dbReference type="Pfam" id="PF00999"/>
    </source>
</evidence>
<evidence type="ECO:0000256" key="6">
    <source>
        <dbReference type="ARBA" id="ARBA00023053"/>
    </source>
</evidence>
<dbReference type="EMBL" id="MZNU01000332">
    <property type="protein sequence ID" value="OWP00258.1"/>
    <property type="molecule type" value="Genomic_DNA"/>
</dbReference>
<feature type="domain" description="Cation/H+ exchanger transmembrane" evidence="11">
    <location>
        <begin position="38"/>
        <end position="221"/>
    </location>
</feature>
<dbReference type="STRING" id="503106.A0A218YX55"/>
<evidence type="ECO:0000256" key="9">
    <source>
        <dbReference type="ARBA" id="ARBA00023201"/>
    </source>
</evidence>
<evidence type="ECO:0000256" key="2">
    <source>
        <dbReference type="ARBA" id="ARBA00022448"/>
    </source>
</evidence>
<keyword evidence="6" id="KW-0915">Sodium</keyword>
<feature type="transmembrane region" description="Helical" evidence="10">
    <location>
        <begin position="324"/>
        <end position="342"/>
    </location>
</feature>
<sequence length="502" mass="53488">MPYLPYHEPGITTILSLASFLLVLNIIRYVLDNLLYCGIIGEILIGIIWGQPVGGTSWLSAGTQEAVQAYGYLGLIGLVFEGGLKTDLALLRKTVYLSISVATVGLLMPLALSFILLALPFSGRSGTTYPSPLAAFSAGASLCSTSLGTTFAILSSAGLQRTKVGVVLVGAAMMDDVVGLVMVNVVTTLGSGGTGGWPIARPIVASFGLFIATLFLAPYMLKPAWNFISAYTANGAEMNVPREIGNLEATARRISRTLPHLGFVLSTAALAIYVTIAAFIDGSVLFAAFLAGGVVNFLWSVQCEDTEQHGGAAGMYALYYQAPMDYILVPFFFASIGFSIPLTDMFTGSIVWKGIVYSLLMIIGKCLVSLVIYLEHAARLWCNRQKPASHEPPDLQPEANLQVRSPQAEQDSSKPPHTIALLVGLAMTARGEIGFLIASLSQSSGTLTLQARADSYTHSSREEIFLVIIWAVVICTIVGPIGVGIIVRRVRQHDASSLGGWN</sequence>
<keyword evidence="5 10" id="KW-1133">Transmembrane helix</keyword>
<feature type="transmembrane region" description="Helical" evidence="10">
    <location>
        <begin position="354"/>
        <end position="374"/>
    </location>
</feature>
<dbReference type="Pfam" id="PF00999">
    <property type="entry name" value="Na_H_Exchanger"/>
    <property type="match status" value="2"/>
</dbReference>